<gene>
    <name evidence="3" type="ORF">P171DRAFT_122473</name>
</gene>
<evidence type="ECO:0000313" key="4">
    <source>
        <dbReference type="Proteomes" id="UP000799764"/>
    </source>
</evidence>
<dbReference type="EMBL" id="MU001509">
    <property type="protein sequence ID" value="KAF2439428.1"/>
    <property type="molecule type" value="Genomic_DNA"/>
</dbReference>
<dbReference type="Proteomes" id="UP000799764">
    <property type="component" value="Unassembled WGS sequence"/>
</dbReference>
<keyword evidence="2" id="KW-1133">Transmembrane helix</keyword>
<evidence type="ECO:0000256" key="1">
    <source>
        <dbReference type="SAM" id="MobiDB-lite"/>
    </source>
</evidence>
<name>A0A9P4PA36_9PLEO</name>
<proteinExistence type="predicted"/>
<evidence type="ECO:0000313" key="3">
    <source>
        <dbReference type="EMBL" id="KAF2439428.1"/>
    </source>
</evidence>
<feature type="transmembrane region" description="Helical" evidence="2">
    <location>
        <begin position="98"/>
        <end position="118"/>
    </location>
</feature>
<keyword evidence="2" id="KW-0472">Membrane</keyword>
<feature type="region of interest" description="Disordered" evidence="1">
    <location>
        <begin position="140"/>
        <end position="159"/>
    </location>
</feature>
<reference evidence="3" key="1">
    <citation type="journal article" date="2020" name="Stud. Mycol.">
        <title>101 Dothideomycetes genomes: a test case for predicting lifestyles and emergence of pathogens.</title>
        <authorList>
            <person name="Haridas S."/>
            <person name="Albert R."/>
            <person name="Binder M."/>
            <person name="Bloem J."/>
            <person name="Labutti K."/>
            <person name="Salamov A."/>
            <person name="Andreopoulos B."/>
            <person name="Baker S."/>
            <person name="Barry K."/>
            <person name="Bills G."/>
            <person name="Bluhm B."/>
            <person name="Cannon C."/>
            <person name="Castanera R."/>
            <person name="Culley D."/>
            <person name="Daum C."/>
            <person name="Ezra D."/>
            <person name="Gonzalez J."/>
            <person name="Henrissat B."/>
            <person name="Kuo A."/>
            <person name="Liang C."/>
            <person name="Lipzen A."/>
            <person name="Lutzoni F."/>
            <person name="Magnuson J."/>
            <person name="Mondo S."/>
            <person name="Nolan M."/>
            <person name="Ohm R."/>
            <person name="Pangilinan J."/>
            <person name="Park H.-J."/>
            <person name="Ramirez L."/>
            <person name="Alfaro M."/>
            <person name="Sun H."/>
            <person name="Tritt A."/>
            <person name="Yoshinaga Y."/>
            <person name="Zwiers L.-H."/>
            <person name="Turgeon B."/>
            <person name="Goodwin S."/>
            <person name="Spatafora J."/>
            <person name="Crous P."/>
            <person name="Grigoriev I."/>
        </authorList>
    </citation>
    <scope>NUCLEOTIDE SEQUENCE</scope>
    <source>
        <strain evidence="3">CBS 690.94</strain>
    </source>
</reference>
<keyword evidence="2" id="KW-0812">Transmembrane</keyword>
<protein>
    <submittedName>
        <fullName evidence="3">Uncharacterized protein</fullName>
    </submittedName>
</protein>
<dbReference type="OrthoDB" id="5409353at2759"/>
<comment type="caution">
    <text evidence="3">The sequence shown here is derived from an EMBL/GenBank/DDBJ whole genome shotgun (WGS) entry which is preliminary data.</text>
</comment>
<dbReference type="AlphaFoldDB" id="A0A9P4PA36"/>
<sequence length="159" mass="17977">MAPYLSGPAVELLNMVIRPVTRCFLGLCLSEPCVLYLLPRLSPWQARIGRGLASIPDGRPTPTTFNPLEWDYYGKIGTWSRWFNLLWSKTGDLFMDNLIFLPVLVVVVPALVLLRWLARRQQQQEVALPAEDDAEAALLDAMDDDAVPEHEDVDENEKV</sequence>
<keyword evidence="4" id="KW-1185">Reference proteome</keyword>
<accession>A0A9P4PA36</accession>
<evidence type="ECO:0000256" key="2">
    <source>
        <dbReference type="SAM" id="Phobius"/>
    </source>
</evidence>
<organism evidence="3 4">
    <name type="scientific">Karstenula rhodostoma CBS 690.94</name>
    <dbReference type="NCBI Taxonomy" id="1392251"/>
    <lineage>
        <taxon>Eukaryota</taxon>
        <taxon>Fungi</taxon>
        <taxon>Dikarya</taxon>
        <taxon>Ascomycota</taxon>
        <taxon>Pezizomycotina</taxon>
        <taxon>Dothideomycetes</taxon>
        <taxon>Pleosporomycetidae</taxon>
        <taxon>Pleosporales</taxon>
        <taxon>Massarineae</taxon>
        <taxon>Didymosphaeriaceae</taxon>
        <taxon>Karstenula</taxon>
    </lineage>
</organism>